<keyword evidence="1" id="KW-0624">Polysaccharide degradation</keyword>
<name>A0A099CZ55_9GAMM</name>
<dbReference type="GO" id="GO:0045493">
    <property type="term" value="P:xylan catabolic process"/>
    <property type="evidence" value="ECO:0007669"/>
    <property type="project" value="UniProtKB-KW"/>
</dbReference>
<dbReference type="Gene3D" id="3.20.20.80">
    <property type="entry name" value="Glycosidases"/>
    <property type="match status" value="1"/>
</dbReference>
<dbReference type="Proteomes" id="UP000029708">
    <property type="component" value="Unassembled WGS sequence"/>
</dbReference>
<sequence length="383" mass="43810">MLATWFGVAPAHGAETGRWSKAQAHAWYMQQRWIVGSNYVPADAINELEMWQADSFDPKRIDLELGWAQKMGMNTMRVFLHDLLWKQDPEGFKQRIRTFLTIAHKHGIKPIFVLFDSCWDPQPKLGPQHPPIPGVHNSGWVQSPGVAMTDPAQYPRFEAYVKDIVGTFAHDKRILAWDVWNEPDNPGGGDYDAQEPKHKFDLVAKLLPQVFAWARSQHPDQPLTSGVWHDPDWSKLDKLNAVERTQLTQSDIITFHSYDWPETFARRVQQLAVYGRPMICTEYMARSAGSTIDGILPLAKKLDVGMVNWGFVKGKTQTDLPWNSWQRPYTLQPPTIWFHDLLRKDGTPYRQREIDIIHDLATSPRGVVPAAALMLPVRLDHPG</sequence>
<dbReference type="GO" id="GO:0016798">
    <property type="term" value="F:hydrolase activity, acting on glycosyl bonds"/>
    <property type="evidence" value="ECO:0007669"/>
    <property type="project" value="UniProtKB-KW"/>
</dbReference>
<keyword evidence="1" id="KW-0119">Carbohydrate metabolism</keyword>
<keyword evidence="2" id="KW-1185">Reference proteome</keyword>
<dbReference type="OrthoDB" id="9774262at2"/>
<dbReference type="AlphaFoldDB" id="A0A099CZ55"/>
<proteinExistence type="predicted"/>
<accession>A0A099CZ55</accession>
<dbReference type="InterPro" id="IPR017853">
    <property type="entry name" value="GH"/>
</dbReference>
<dbReference type="STRING" id="1543381.LF63_0101865"/>
<protein>
    <submittedName>
        <fullName evidence="1">1,4-beta-xylanase</fullName>
    </submittedName>
</protein>
<dbReference type="SUPFAM" id="SSF51445">
    <property type="entry name" value="(Trans)glycosidases"/>
    <property type="match status" value="1"/>
</dbReference>
<keyword evidence="1" id="KW-0858">Xylan degradation</keyword>
<keyword evidence="1" id="KW-0378">Hydrolase</keyword>
<organism evidence="1 2">
    <name type="scientific">Oleiagrimonas soli</name>
    <dbReference type="NCBI Taxonomy" id="1543381"/>
    <lineage>
        <taxon>Bacteria</taxon>
        <taxon>Pseudomonadati</taxon>
        <taxon>Pseudomonadota</taxon>
        <taxon>Gammaproteobacteria</taxon>
        <taxon>Lysobacterales</taxon>
        <taxon>Rhodanobacteraceae</taxon>
        <taxon>Oleiagrimonas</taxon>
    </lineage>
</organism>
<evidence type="ECO:0000313" key="2">
    <source>
        <dbReference type="Proteomes" id="UP000029708"/>
    </source>
</evidence>
<reference evidence="1 2" key="1">
    <citation type="submission" date="2014-09" db="EMBL/GenBank/DDBJ databases">
        <title>Xanthomonadaceae 3.5X direct submission.</title>
        <authorList>
            <person name="Fang T."/>
            <person name="Wang H."/>
        </authorList>
    </citation>
    <scope>NUCLEOTIDE SEQUENCE [LARGE SCALE GENOMIC DNA]</scope>
    <source>
        <strain evidence="1 2">3.5X</strain>
    </source>
</reference>
<dbReference type="HOGENOM" id="CLU_764481_0_0_6"/>
<gene>
    <name evidence="1" type="ORF">LF63_0101865</name>
</gene>
<evidence type="ECO:0000313" key="1">
    <source>
        <dbReference type="EMBL" id="KGI79004.1"/>
    </source>
</evidence>
<dbReference type="EMBL" id="JROI01000005">
    <property type="protein sequence ID" value="KGI79004.1"/>
    <property type="molecule type" value="Genomic_DNA"/>
</dbReference>
<keyword evidence="1" id="KW-0326">Glycosidase</keyword>
<comment type="caution">
    <text evidence="1">The sequence shown here is derived from an EMBL/GenBank/DDBJ whole genome shotgun (WGS) entry which is preliminary data.</text>
</comment>